<evidence type="ECO:0000256" key="2">
    <source>
        <dbReference type="ARBA" id="ARBA00009549"/>
    </source>
</evidence>
<feature type="compositionally biased region" description="Low complexity" evidence="7">
    <location>
        <begin position="326"/>
        <end position="338"/>
    </location>
</feature>
<keyword evidence="5" id="KW-0131">Cell cycle</keyword>
<protein>
    <recommendedName>
        <fullName evidence="8">TOG domain-containing protein</fullName>
    </recommendedName>
</protein>
<evidence type="ECO:0000256" key="3">
    <source>
        <dbReference type="ARBA" id="ARBA00022618"/>
    </source>
</evidence>
<reference evidence="9 10" key="1">
    <citation type="journal article" date="2016" name="Mol. Biol. Evol.">
        <title>Comparative Genomics of Early-Diverging Mushroom-Forming Fungi Provides Insights into the Origins of Lignocellulose Decay Capabilities.</title>
        <authorList>
            <person name="Nagy L.G."/>
            <person name="Riley R."/>
            <person name="Tritt A."/>
            <person name="Adam C."/>
            <person name="Daum C."/>
            <person name="Floudas D."/>
            <person name="Sun H."/>
            <person name="Yadav J.S."/>
            <person name="Pangilinan J."/>
            <person name="Larsson K.H."/>
            <person name="Matsuura K."/>
            <person name="Barry K."/>
            <person name="Labutti K."/>
            <person name="Kuo R."/>
            <person name="Ohm R.A."/>
            <person name="Bhattacharya S.S."/>
            <person name="Shirouzu T."/>
            <person name="Yoshinaga Y."/>
            <person name="Martin F.M."/>
            <person name="Grigoriev I.V."/>
            <person name="Hibbett D.S."/>
        </authorList>
    </citation>
    <scope>NUCLEOTIDE SEQUENCE [LARGE SCALE GENOMIC DNA]</scope>
    <source>
        <strain evidence="9 10">HHB14362 ss-1</strain>
    </source>
</reference>
<evidence type="ECO:0000259" key="8">
    <source>
        <dbReference type="SMART" id="SM01349"/>
    </source>
</evidence>
<keyword evidence="10" id="KW-1185">Reference proteome</keyword>
<feature type="region of interest" description="Disordered" evidence="7">
    <location>
        <begin position="1343"/>
        <end position="1368"/>
    </location>
</feature>
<dbReference type="STRING" id="1314782.A0A165TNG7"/>
<keyword evidence="6" id="KW-0175">Coiled coil</keyword>
<comment type="similarity">
    <text evidence="2">Belongs to the CLASP family.</text>
</comment>
<feature type="compositionally biased region" description="Basic and acidic residues" evidence="7">
    <location>
        <begin position="1349"/>
        <end position="1358"/>
    </location>
</feature>
<dbReference type="SMART" id="SM01349">
    <property type="entry name" value="TOG"/>
    <property type="match status" value="2"/>
</dbReference>
<evidence type="ECO:0000256" key="6">
    <source>
        <dbReference type="SAM" id="Coils"/>
    </source>
</evidence>
<keyword evidence="5" id="KW-0498">Mitosis</keyword>
<feature type="compositionally biased region" description="Low complexity" evidence="7">
    <location>
        <begin position="702"/>
        <end position="714"/>
    </location>
</feature>
<feature type="compositionally biased region" description="Polar residues" evidence="7">
    <location>
        <begin position="1359"/>
        <end position="1368"/>
    </location>
</feature>
<feature type="domain" description="TOG" evidence="8">
    <location>
        <begin position="19"/>
        <end position="263"/>
    </location>
</feature>
<sequence>MDVDDSTLSKLVNQCKAGDVDAKIDAVTKLQAEFENDTEINDPDALINALKACLRISNQHLTTATLSALPPLLPLLISRSVQSRQPHAQSPAASTSSSASAVLDTYTLRQVLLAFLPSPGVIDRLGDSRERARDKARDTLVILGGMAFRSGSGSLAKSRDGKGPETPLQIFERFLKDSGIASKVWRVREQSILTLVHIRRAHHLFPLRAYLPPLIGALEDQDANVRECAKQSVVELFTGPAITDTARSNLKKELTKQGVRKQTADNILTKVLSGAAGGGFNSAPQSDAGSEDGDVRSTGPRDASGKKTYVPPSLALMNRSKSGPASSSTSRVVSQTSSGIPSRPASRAAMVVSPPLPTSTPGESSSSADVKPVYIASSRDLENEFTGMEKPFDGKETEHNWISRDQAITRVRGMIKAEVHVQYTETFFAHLKQFLNWSIKTLVSLRTTVSLNTCSMYSELAITLGPALDPYCDTLYVNLLKMASLTKKIVAQSSQDTVTTLVTQTSAQPRIVIPLLWTTIQDKNVQARVYAIDHVKTYLEVHGLRAKHSIEASGGHDILEKCLKKGLADQNPGVRTRSRACFWSFEAVWREKGQAILAASDAAVRKALEKDCPNPEVAAVLLPKTPVAKKSSVAAAIAATRAKAKAVATAPPTLRHQATSTAHAARATSPPVNAYRPISPSSSYPVYSGRAASPVRTPPSPSRSRLMSTSTTRTIGRSVSHPNVPGSQHAKAVSGPGGRAASPTSPTPVVDTFGRKRGSPLGSPSGLGLSELRKAMQTALPGSPDSTTSTPVSGRGSLELRRAAQTALPASPESTTANSPRGAPRTVGRPTPGNKKAVLSSVVPVATTRQSLLMPEMKGNMDDDSLLLATQIPVPEDDDEDMDIDQSMKLISFSTPYELYPPAHPSATDSAQRTPVSPMSPENLLASLANERTVEVEDAMRARAEQAESAAERLLELVDSEEDGAHPSPIPPSLLPSHDSAGTVKIKVKPGLAAALRNGPPVTPDNRSTRILNAAASFKDSPAQNGKSGLLVDVLKDRKHETGWWLKHVTLMDQATPLKSVNVPEKTSELEGYVLTLQSGEADVRTLQKLALFCAENPVADPAVSGDAFMDPSSPFIDKSVGHGSSELWTQEKRFTRLFSALVESLTPEKPEEELEYGLVVLWEILENQAPLVDGHESDVFAVMLQARYCNKLNVLEATNTIRDALTTRIEPLYGLTTFHSNLKTFLAAPAPAFSTPETKAGIFAFALIAIGKFILRLPADIVEDELPRLKPTLMTASTLSFTKALHDTSLIVRESAVACIVAAQLMLSDETHLFAILDGLADEKKNLLIYMFDKHGARGFNQGSSGSLEREMQRLDTRTSTPVRGSS</sequence>
<organism evidence="9 10">
    <name type="scientific">Neolentinus lepideus HHB14362 ss-1</name>
    <dbReference type="NCBI Taxonomy" id="1314782"/>
    <lineage>
        <taxon>Eukaryota</taxon>
        <taxon>Fungi</taxon>
        <taxon>Dikarya</taxon>
        <taxon>Basidiomycota</taxon>
        <taxon>Agaricomycotina</taxon>
        <taxon>Agaricomycetes</taxon>
        <taxon>Gloeophyllales</taxon>
        <taxon>Gloeophyllaceae</taxon>
        <taxon>Neolentinus</taxon>
    </lineage>
</organism>
<feature type="compositionally biased region" description="Low complexity" evidence="7">
    <location>
        <begin position="646"/>
        <end position="688"/>
    </location>
</feature>
<feature type="compositionally biased region" description="Polar residues" evidence="7">
    <location>
        <begin position="359"/>
        <end position="368"/>
    </location>
</feature>
<evidence type="ECO:0000313" key="10">
    <source>
        <dbReference type="Proteomes" id="UP000076761"/>
    </source>
</evidence>
<gene>
    <name evidence="9" type="ORF">NEOLEDRAFT_1161851</name>
</gene>
<dbReference type="OrthoDB" id="46159at2759"/>
<dbReference type="PANTHER" id="PTHR21567:SF9">
    <property type="entry name" value="CLIP-ASSOCIATING PROTEIN"/>
    <property type="match status" value="1"/>
</dbReference>
<proteinExistence type="inferred from homology"/>
<feature type="domain" description="TOG" evidence="8">
    <location>
        <begin position="377"/>
        <end position="621"/>
    </location>
</feature>
<dbReference type="InterPro" id="IPR024395">
    <property type="entry name" value="CLASP_N_dom"/>
</dbReference>
<dbReference type="GO" id="GO:0090307">
    <property type="term" value="P:mitotic spindle assembly"/>
    <property type="evidence" value="ECO:0007669"/>
    <property type="project" value="TreeGrafter"/>
</dbReference>
<accession>A0A165TNG7</accession>
<name>A0A165TNG7_9AGAM</name>
<keyword evidence="3" id="KW-0132">Cell division</keyword>
<comment type="subcellular location">
    <subcellularLocation>
        <location evidence="1">Cytoplasm</location>
        <location evidence="1">Cytoskeleton</location>
        <location evidence="1">Spindle</location>
    </subcellularLocation>
</comment>
<dbReference type="Proteomes" id="UP000076761">
    <property type="component" value="Unassembled WGS sequence"/>
</dbReference>
<evidence type="ECO:0000313" key="9">
    <source>
        <dbReference type="EMBL" id="KZT26934.1"/>
    </source>
</evidence>
<dbReference type="InterPro" id="IPR016024">
    <property type="entry name" value="ARM-type_fold"/>
</dbReference>
<feature type="compositionally biased region" description="Low complexity" evidence="7">
    <location>
        <begin position="759"/>
        <end position="768"/>
    </location>
</feature>
<dbReference type="GO" id="GO:0008017">
    <property type="term" value="F:microtubule binding"/>
    <property type="evidence" value="ECO:0007669"/>
    <property type="project" value="TreeGrafter"/>
</dbReference>
<dbReference type="GO" id="GO:0005815">
    <property type="term" value="C:microtubule organizing center"/>
    <property type="evidence" value="ECO:0007669"/>
    <property type="project" value="TreeGrafter"/>
</dbReference>
<dbReference type="Pfam" id="PF12348">
    <property type="entry name" value="CLASP_N"/>
    <property type="match status" value="1"/>
</dbReference>
<evidence type="ECO:0000256" key="1">
    <source>
        <dbReference type="ARBA" id="ARBA00004186"/>
    </source>
</evidence>
<dbReference type="InterPro" id="IPR011989">
    <property type="entry name" value="ARM-like"/>
</dbReference>
<keyword evidence="4" id="KW-0493">Microtubule</keyword>
<dbReference type="GO" id="GO:1990023">
    <property type="term" value="C:mitotic spindle midzone"/>
    <property type="evidence" value="ECO:0007669"/>
    <property type="project" value="TreeGrafter"/>
</dbReference>
<dbReference type="GO" id="GO:0005876">
    <property type="term" value="C:spindle microtubule"/>
    <property type="evidence" value="ECO:0007669"/>
    <property type="project" value="TreeGrafter"/>
</dbReference>
<feature type="region of interest" description="Disordered" evidence="7">
    <location>
        <begin position="278"/>
        <end position="369"/>
    </location>
</feature>
<evidence type="ECO:0000256" key="5">
    <source>
        <dbReference type="ARBA" id="ARBA00022776"/>
    </source>
</evidence>
<dbReference type="SUPFAM" id="SSF48371">
    <property type="entry name" value="ARM repeat"/>
    <property type="match status" value="1"/>
</dbReference>
<dbReference type="GO" id="GO:0051301">
    <property type="term" value="P:cell division"/>
    <property type="evidence" value="ECO:0007669"/>
    <property type="project" value="UniProtKB-KW"/>
</dbReference>
<evidence type="ECO:0000256" key="7">
    <source>
        <dbReference type="SAM" id="MobiDB-lite"/>
    </source>
</evidence>
<feature type="region of interest" description="Disordered" evidence="7">
    <location>
        <begin position="646"/>
        <end position="768"/>
    </location>
</feature>
<dbReference type="InterPro" id="IPR034085">
    <property type="entry name" value="TOG"/>
</dbReference>
<dbReference type="PANTHER" id="PTHR21567">
    <property type="entry name" value="CLASP"/>
    <property type="match status" value="1"/>
</dbReference>
<evidence type="ECO:0000256" key="4">
    <source>
        <dbReference type="ARBA" id="ARBA00022701"/>
    </source>
</evidence>
<dbReference type="Gene3D" id="1.25.10.10">
    <property type="entry name" value="Leucine-rich Repeat Variant"/>
    <property type="match status" value="2"/>
</dbReference>
<feature type="coiled-coil region" evidence="6">
    <location>
        <begin position="937"/>
        <end position="964"/>
    </location>
</feature>
<feature type="region of interest" description="Disordered" evidence="7">
    <location>
        <begin position="804"/>
        <end position="838"/>
    </location>
</feature>
<dbReference type="EMBL" id="KV425564">
    <property type="protein sequence ID" value="KZT26934.1"/>
    <property type="molecule type" value="Genomic_DNA"/>
</dbReference>
<dbReference type="GO" id="GO:0005881">
    <property type="term" value="C:cytoplasmic microtubule"/>
    <property type="evidence" value="ECO:0007669"/>
    <property type="project" value="TreeGrafter"/>
</dbReference>
<dbReference type="InParanoid" id="A0A165TNG7"/>